<keyword evidence="7" id="KW-1185">Reference proteome</keyword>
<evidence type="ECO:0000259" key="5">
    <source>
        <dbReference type="PROSITE" id="PS50048"/>
    </source>
</evidence>
<accession>A0A2J6S317</accession>
<dbReference type="CDD" id="cd12148">
    <property type="entry name" value="fungal_TF_MHR"/>
    <property type="match status" value="1"/>
</dbReference>
<keyword evidence="3" id="KW-0539">Nucleus</keyword>
<dbReference type="CDD" id="cd00067">
    <property type="entry name" value="GAL4"/>
    <property type="match status" value="1"/>
</dbReference>
<dbReference type="GO" id="GO:0005634">
    <property type="term" value="C:nucleus"/>
    <property type="evidence" value="ECO:0007669"/>
    <property type="project" value="UniProtKB-SubCell"/>
</dbReference>
<feature type="region of interest" description="Disordered" evidence="4">
    <location>
        <begin position="152"/>
        <end position="192"/>
    </location>
</feature>
<dbReference type="Pfam" id="PF00172">
    <property type="entry name" value="Zn_clus"/>
    <property type="match status" value="1"/>
</dbReference>
<sequence>MDLPKRPGQRANGQRLTRRRVPLSCVACRVRKLKCNREKPCQNCIVRGESNAASCTYAEKAEKKNATKANPRSDAEDMRKRLNRLEHSILSMMSNDEKNASPSKQSELDLESGPTMSESPIQAGGQRISKDTRSTHWDAILNDLGAMKDAWSEENDKSELSNSSQSRITKDHRPSLLSGLTQPPDRSTIVGSLPSRETADKLVARFFESYNPATPARYVLHKATFLRQYNKHWADPSRTKIIWIGLLFGILCIAVQSYTRTNEVPPECEGTAPALTQLYRVRTAQCLTIADLTKPVDFMVETLYLYASIEYADERDGDMGSYLLSGTMMRLALQQGYHRDPSQFPNLSVFQGEMRRRIWSAVNQHDLLFSVLIGLPKCIRYAECDTQPPRNLHEAELYEDMKELPPSRPVSEDTEISYQVVKLQVMRAYGQVVEFLNILEPQPYDEVLKLDRKLMEARANIPFHLQLRTLEEMAQDPPSRVMERFIPQLFYHKAICLLHRKYWDTQPLTVCPRSKFSYSRKSCVNSSLALLEHQATMHHAAQPGGILEKSKWYHFSITNHDFLLAAMILCLDIMSLGQLGGDPHDLPLWFTTESEKLQAIERSRAIWAEVVDDCRDARRAVSILTSVLKKLSAAKREEQKAKTSNALETQNVLSASVTNPNVDSLRYSPYFTDQFGLGIPLIAEPPTSFDVNMEVDFLDTLGSNLTVPGDFNWVSSPIPNPDALG</sequence>
<evidence type="ECO:0000256" key="3">
    <source>
        <dbReference type="ARBA" id="ARBA00023242"/>
    </source>
</evidence>
<feature type="region of interest" description="Disordered" evidence="4">
    <location>
        <begin position="92"/>
        <end position="133"/>
    </location>
</feature>
<evidence type="ECO:0000313" key="6">
    <source>
        <dbReference type="EMBL" id="PMD45163.1"/>
    </source>
</evidence>
<dbReference type="PROSITE" id="PS50048">
    <property type="entry name" value="ZN2_CY6_FUNGAL_2"/>
    <property type="match status" value="1"/>
</dbReference>
<organism evidence="6 7">
    <name type="scientific">Hyaloscypha variabilis (strain UAMH 11265 / GT02V1 / F)</name>
    <name type="common">Meliniomyces variabilis</name>
    <dbReference type="NCBI Taxonomy" id="1149755"/>
    <lineage>
        <taxon>Eukaryota</taxon>
        <taxon>Fungi</taxon>
        <taxon>Dikarya</taxon>
        <taxon>Ascomycota</taxon>
        <taxon>Pezizomycotina</taxon>
        <taxon>Leotiomycetes</taxon>
        <taxon>Helotiales</taxon>
        <taxon>Hyaloscyphaceae</taxon>
        <taxon>Hyaloscypha</taxon>
        <taxon>Hyaloscypha variabilis</taxon>
    </lineage>
</organism>
<dbReference type="EMBL" id="KZ613940">
    <property type="protein sequence ID" value="PMD45163.1"/>
    <property type="molecule type" value="Genomic_DNA"/>
</dbReference>
<dbReference type="InterPro" id="IPR050613">
    <property type="entry name" value="Sec_Metabolite_Reg"/>
</dbReference>
<dbReference type="OrthoDB" id="762982at2759"/>
<dbReference type="GO" id="GO:0000981">
    <property type="term" value="F:DNA-binding transcription factor activity, RNA polymerase II-specific"/>
    <property type="evidence" value="ECO:0007669"/>
    <property type="project" value="InterPro"/>
</dbReference>
<dbReference type="Proteomes" id="UP000235786">
    <property type="component" value="Unassembled WGS sequence"/>
</dbReference>
<dbReference type="PANTHER" id="PTHR31001">
    <property type="entry name" value="UNCHARACTERIZED TRANSCRIPTIONAL REGULATORY PROTEIN"/>
    <property type="match status" value="1"/>
</dbReference>
<dbReference type="InterPro" id="IPR036864">
    <property type="entry name" value="Zn2-C6_fun-type_DNA-bd_sf"/>
</dbReference>
<dbReference type="SMART" id="SM00066">
    <property type="entry name" value="GAL4"/>
    <property type="match status" value="1"/>
</dbReference>
<dbReference type="SMART" id="SM00906">
    <property type="entry name" value="Fungal_trans"/>
    <property type="match status" value="1"/>
</dbReference>
<feature type="domain" description="Zn(2)-C6 fungal-type" evidence="5">
    <location>
        <begin position="24"/>
        <end position="57"/>
    </location>
</feature>
<proteinExistence type="predicted"/>
<reference evidence="6 7" key="1">
    <citation type="submission" date="2016-04" db="EMBL/GenBank/DDBJ databases">
        <title>A degradative enzymes factory behind the ericoid mycorrhizal symbiosis.</title>
        <authorList>
            <consortium name="DOE Joint Genome Institute"/>
            <person name="Martino E."/>
            <person name="Morin E."/>
            <person name="Grelet G."/>
            <person name="Kuo A."/>
            <person name="Kohler A."/>
            <person name="Daghino S."/>
            <person name="Barry K."/>
            <person name="Choi C."/>
            <person name="Cichocki N."/>
            <person name="Clum A."/>
            <person name="Copeland A."/>
            <person name="Hainaut M."/>
            <person name="Haridas S."/>
            <person name="Labutti K."/>
            <person name="Lindquist E."/>
            <person name="Lipzen A."/>
            <person name="Khouja H.-R."/>
            <person name="Murat C."/>
            <person name="Ohm R."/>
            <person name="Olson A."/>
            <person name="Spatafora J."/>
            <person name="Veneault-Fourrey C."/>
            <person name="Henrissat B."/>
            <person name="Grigoriev I."/>
            <person name="Martin F."/>
            <person name="Perotto S."/>
        </authorList>
    </citation>
    <scope>NUCLEOTIDE SEQUENCE [LARGE SCALE GENOMIC DNA]</scope>
    <source>
        <strain evidence="6 7">F</strain>
    </source>
</reference>
<evidence type="ECO:0000256" key="4">
    <source>
        <dbReference type="SAM" id="MobiDB-lite"/>
    </source>
</evidence>
<dbReference type="GO" id="GO:0003677">
    <property type="term" value="F:DNA binding"/>
    <property type="evidence" value="ECO:0007669"/>
    <property type="project" value="InterPro"/>
</dbReference>
<keyword evidence="2" id="KW-0479">Metal-binding</keyword>
<dbReference type="AlphaFoldDB" id="A0A2J6S317"/>
<dbReference type="GO" id="GO:0006351">
    <property type="term" value="P:DNA-templated transcription"/>
    <property type="evidence" value="ECO:0007669"/>
    <property type="project" value="InterPro"/>
</dbReference>
<dbReference type="PANTHER" id="PTHR31001:SF49">
    <property type="entry name" value="ZN(II)2CYS6 TRANSCRIPTION FACTOR (EUROFUNG)"/>
    <property type="match status" value="1"/>
</dbReference>
<dbReference type="InterPro" id="IPR007219">
    <property type="entry name" value="XnlR_reg_dom"/>
</dbReference>
<dbReference type="Pfam" id="PF04082">
    <property type="entry name" value="Fungal_trans"/>
    <property type="match status" value="1"/>
</dbReference>
<dbReference type="STRING" id="1149755.A0A2J6S317"/>
<evidence type="ECO:0000313" key="7">
    <source>
        <dbReference type="Proteomes" id="UP000235786"/>
    </source>
</evidence>
<evidence type="ECO:0000256" key="2">
    <source>
        <dbReference type="ARBA" id="ARBA00022723"/>
    </source>
</evidence>
<comment type="subcellular location">
    <subcellularLocation>
        <location evidence="1">Nucleus</location>
    </subcellularLocation>
</comment>
<gene>
    <name evidence="6" type="ORF">L207DRAFT_419296</name>
</gene>
<dbReference type="SUPFAM" id="SSF57701">
    <property type="entry name" value="Zn2/Cys6 DNA-binding domain"/>
    <property type="match status" value="1"/>
</dbReference>
<dbReference type="Gene3D" id="4.10.240.10">
    <property type="entry name" value="Zn(2)-C6 fungal-type DNA-binding domain"/>
    <property type="match status" value="1"/>
</dbReference>
<dbReference type="GO" id="GO:0008270">
    <property type="term" value="F:zinc ion binding"/>
    <property type="evidence" value="ECO:0007669"/>
    <property type="project" value="InterPro"/>
</dbReference>
<protein>
    <recommendedName>
        <fullName evidence="5">Zn(2)-C6 fungal-type domain-containing protein</fullName>
    </recommendedName>
</protein>
<dbReference type="InterPro" id="IPR001138">
    <property type="entry name" value="Zn2Cys6_DnaBD"/>
</dbReference>
<name>A0A2J6S317_HYAVF</name>
<evidence type="ECO:0000256" key="1">
    <source>
        <dbReference type="ARBA" id="ARBA00004123"/>
    </source>
</evidence>